<gene>
    <name evidence="1" type="ORF">HPB52_004381</name>
</gene>
<dbReference type="EMBL" id="JABSTV010001247">
    <property type="protein sequence ID" value="KAH7971950.1"/>
    <property type="molecule type" value="Genomic_DNA"/>
</dbReference>
<evidence type="ECO:0000313" key="1">
    <source>
        <dbReference type="EMBL" id="KAH7971950.1"/>
    </source>
</evidence>
<dbReference type="Proteomes" id="UP000821837">
    <property type="component" value="Chromosome 11"/>
</dbReference>
<dbReference type="AlphaFoldDB" id="A0A9D4Q8Q7"/>
<reference evidence="1" key="2">
    <citation type="submission" date="2021-09" db="EMBL/GenBank/DDBJ databases">
        <authorList>
            <person name="Jia N."/>
            <person name="Wang J."/>
            <person name="Shi W."/>
            <person name="Du L."/>
            <person name="Sun Y."/>
            <person name="Zhan W."/>
            <person name="Jiang J."/>
            <person name="Wang Q."/>
            <person name="Zhang B."/>
            <person name="Ji P."/>
            <person name="Sakyi L.B."/>
            <person name="Cui X."/>
            <person name="Yuan T."/>
            <person name="Jiang B."/>
            <person name="Yang W."/>
            <person name="Lam T.T.-Y."/>
            <person name="Chang Q."/>
            <person name="Ding S."/>
            <person name="Wang X."/>
            <person name="Zhu J."/>
            <person name="Ruan X."/>
            <person name="Zhao L."/>
            <person name="Wei J."/>
            <person name="Que T."/>
            <person name="Du C."/>
            <person name="Cheng J."/>
            <person name="Dai P."/>
            <person name="Han X."/>
            <person name="Huang E."/>
            <person name="Gao Y."/>
            <person name="Liu J."/>
            <person name="Shao H."/>
            <person name="Ye R."/>
            <person name="Li L."/>
            <person name="Wei W."/>
            <person name="Wang X."/>
            <person name="Wang C."/>
            <person name="Huo Q."/>
            <person name="Li W."/>
            <person name="Guo W."/>
            <person name="Chen H."/>
            <person name="Chen S."/>
            <person name="Zhou L."/>
            <person name="Zhou L."/>
            <person name="Ni X."/>
            <person name="Tian J."/>
            <person name="Zhou Y."/>
            <person name="Sheng Y."/>
            <person name="Liu T."/>
            <person name="Pan Y."/>
            <person name="Xia L."/>
            <person name="Li J."/>
            <person name="Zhao F."/>
            <person name="Cao W."/>
        </authorList>
    </citation>
    <scope>NUCLEOTIDE SEQUENCE</scope>
    <source>
        <strain evidence="1">Rsan-2018</strain>
        <tissue evidence="1">Larvae</tissue>
    </source>
</reference>
<organism evidence="1 2">
    <name type="scientific">Rhipicephalus sanguineus</name>
    <name type="common">Brown dog tick</name>
    <name type="synonym">Ixodes sanguineus</name>
    <dbReference type="NCBI Taxonomy" id="34632"/>
    <lineage>
        <taxon>Eukaryota</taxon>
        <taxon>Metazoa</taxon>
        <taxon>Ecdysozoa</taxon>
        <taxon>Arthropoda</taxon>
        <taxon>Chelicerata</taxon>
        <taxon>Arachnida</taxon>
        <taxon>Acari</taxon>
        <taxon>Parasitiformes</taxon>
        <taxon>Ixodida</taxon>
        <taxon>Ixodoidea</taxon>
        <taxon>Ixodidae</taxon>
        <taxon>Rhipicephalinae</taxon>
        <taxon>Rhipicephalus</taxon>
        <taxon>Rhipicephalus</taxon>
    </lineage>
</organism>
<protein>
    <submittedName>
        <fullName evidence="1">Uncharacterized protein</fullName>
    </submittedName>
</protein>
<reference evidence="1" key="1">
    <citation type="journal article" date="2020" name="Cell">
        <title>Large-Scale Comparative Analyses of Tick Genomes Elucidate Their Genetic Diversity and Vector Capacities.</title>
        <authorList>
            <consortium name="Tick Genome and Microbiome Consortium (TIGMIC)"/>
            <person name="Jia N."/>
            <person name="Wang J."/>
            <person name="Shi W."/>
            <person name="Du L."/>
            <person name="Sun Y."/>
            <person name="Zhan W."/>
            <person name="Jiang J.F."/>
            <person name="Wang Q."/>
            <person name="Zhang B."/>
            <person name="Ji P."/>
            <person name="Bell-Sakyi L."/>
            <person name="Cui X.M."/>
            <person name="Yuan T.T."/>
            <person name="Jiang B.G."/>
            <person name="Yang W.F."/>
            <person name="Lam T.T."/>
            <person name="Chang Q.C."/>
            <person name="Ding S.J."/>
            <person name="Wang X.J."/>
            <person name="Zhu J.G."/>
            <person name="Ruan X.D."/>
            <person name="Zhao L."/>
            <person name="Wei J.T."/>
            <person name="Ye R.Z."/>
            <person name="Que T.C."/>
            <person name="Du C.H."/>
            <person name="Zhou Y.H."/>
            <person name="Cheng J.X."/>
            <person name="Dai P.F."/>
            <person name="Guo W.B."/>
            <person name="Han X.H."/>
            <person name="Huang E.J."/>
            <person name="Li L.F."/>
            <person name="Wei W."/>
            <person name="Gao Y.C."/>
            <person name="Liu J.Z."/>
            <person name="Shao H.Z."/>
            <person name="Wang X."/>
            <person name="Wang C.C."/>
            <person name="Yang T.C."/>
            <person name="Huo Q.B."/>
            <person name="Li W."/>
            <person name="Chen H.Y."/>
            <person name="Chen S.E."/>
            <person name="Zhou L.G."/>
            <person name="Ni X.B."/>
            <person name="Tian J.H."/>
            <person name="Sheng Y."/>
            <person name="Liu T."/>
            <person name="Pan Y.S."/>
            <person name="Xia L.Y."/>
            <person name="Li J."/>
            <person name="Zhao F."/>
            <person name="Cao W.C."/>
        </authorList>
    </citation>
    <scope>NUCLEOTIDE SEQUENCE</scope>
    <source>
        <strain evidence="1">Rsan-2018</strain>
    </source>
</reference>
<comment type="caution">
    <text evidence="1">The sequence shown here is derived from an EMBL/GenBank/DDBJ whole genome shotgun (WGS) entry which is preliminary data.</text>
</comment>
<keyword evidence="2" id="KW-1185">Reference proteome</keyword>
<accession>A0A9D4Q8Q7</accession>
<evidence type="ECO:0000313" key="2">
    <source>
        <dbReference type="Proteomes" id="UP000821837"/>
    </source>
</evidence>
<sequence length="148" mass="15884">MALCAQPLMARWVMPPNQEHRSNQPTTYIVAVVSRTPSSNHLQYCPRGTITGTRCLVEGSATRVRTLCAFTAVSANTWLDSALTDITHHSVTTMYRRAVDKTAGAVVCARCGARTLGTASSKTPAVTRASDTICTRISAATRPPPHEA</sequence>
<proteinExistence type="predicted"/>
<name>A0A9D4Q8Q7_RHISA</name>